<evidence type="ECO:0000256" key="6">
    <source>
        <dbReference type="ARBA" id="ARBA00022723"/>
    </source>
</evidence>
<feature type="transmembrane region" description="Helical" evidence="16">
    <location>
        <begin position="93"/>
        <end position="115"/>
    </location>
</feature>
<dbReference type="InterPro" id="IPR045187">
    <property type="entry name" value="CcO_II"/>
</dbReference>
<dbReference type="Proteomes" id="UP000613768">
    <property type="component" value="Unassembled WGS sequence"/>
</dbReference>
<dbReference type="PANTHER" id="PTHR22888:SF9">
    <property type="entry name" value="CYTOCHROME C OXIDASE SUBUNIT 2"/>
    <property type="match status" value="1"/>
</dbReference>
<dbReference type="InterPro" id="IPR011759">
    <property type="entry name" value="Cyt_c_oxidase_su2_TM_dom"/>
</dbReference>
<feature type="chain" id="PRO_5043800643" description="Cytochrome c oxidase subunit 2" evidence="17">
    <location>
        <begin position="26"/>
        <end position="293"/>
    </location>
</feature>
<dbReference type="InterPro" id="IPR002429">
    <property type="entry name" value="CcO_II-like_C"/>
</dbReference>
<feature type="signal peptide" evidence="17">
    <location>
        <begin position="1"/>
        <end position="25"/>
    </location>
</feature>
<dbReference type="EC" id="7.1.1.9" evidence="15"/>
<gene>
    <name evidence="20" type="primary">coxB</name>
    <name evidence="20" type="ORF">IFO71_08195</name>
</gene>
<dbReference type="Pfam" id="PF02790">
    <property type="entry name" value="COX2_TM"/>
    <property type="match status" value="1"/>
</dbReference>
<keyword evidence="6 15" id="KW-0479">Metal-binding</keyword>
<name>A0AAW3ZKY0_9GAMM</name>
<comment type="function">
    <text evidence="12 15">Subunits I and II form the functional core of the enzyme complex. Electrons originating in cytochrome c are transferred via heme a and Cu(A) to the binuclear center formed by heme a3 and Cu(B).</text>
</comment>
<evidence type="ECO:0000256" key="17">
    <source>
        <dbReference type="SAM" id="SignalP"/>
    </source>
</evidence>
<dbReference type="GO" id="GO:0016491">
    <property type="term" value="F:oxidoreductase activity"/>
    <property type="evidence" value="ECO:0007669"/>
    <property type="project" value="InterPro"/>
</dbReference>
<dbReference type="Gene3D" id="2.60.40.420">
    <property type="entry name" value="Cupredoxins - blue copper proteins"/>
    <property type="match status" value="1"/>
</dbReference>
<dbReference type="GO" id="GO:0042773">
    <property type="term" value="P:ATP synthesis coupled electron transport"/>
    <property type="evidence" value="ECO:0007669"/>
    <property type="project" value="TreeGrafter"/>
</dbReference>
<proteinExistence type="inferred from homology"/>
<evidence type="ECO:0000256" key="15">
    <source>
        <dbReference type="RuleBase" id="RU004024"/>
    </source>
</evidence>
<comment type="catalytic activity">
    <reaction evidence="13 15">
        <text>4 Fe(II)-[cytochrome c] + O2 + 8 H(+)(in) = 4 Fe(III)-[cytochrome c] + 2 H2O + 4 H(+)(out)</text>
        <dbReference type="Rhea" id="RHEA:11436"/>
        <dbReference type="Rhea" id="RHEA-COMP:10350"/>
        <dbReference type="Rhea" id="RHEA-COMP:14399"/>
        <dbReference type="ChEBI" id="CHEBI:15377"/>
        <dbReference type="ChEBI" id="CHEBI:15378"/>
        <dbReference type="ChEBI" id="CHEBI:15379"/>
        <dbReference type="ChEBI" id="CHEBI:29033"/>
        <dbReference type="ChEBI" id="CHEBI:29034"/>
        <dbReference type="EC" id="7.1.1.9"/>
    </reaction>
</comment>
<keyword evidence="17" id="KW-0732">Signal</keyword>
<evidence type="ECO:0000256" key="13">
    <source>
        <dbReference type="ARBA" id="ARBA00047816"/>
    </source>
</evidence>
<keyword evidence="11 16" id="KW-0472">Membrane</keyword>
<keyword evidence="10 15" id="KW-0186">Copper</keyword>
<dbReference type="PROSITE" id="PS00078">
    <property type="entry name" value="COX2"/>
    <property type="match status" value="1"/>
</dbReference>
<evidence type="ECO:0000256" key="10">
    <source>
        <dbReference type="ARBA" id="ARBA00023008"/>
    </source>
</evidence>
<feature type="domain" description="Cytochrome oxidase subunit II transmembrane region profile" evidence="19">
    <location>
        <begin position="26"/>
        <end position="121"/>
    </location>
</feature>
<evidence type="ECO:0000256" key="11">
    <source>
        <dbReference type="ARBA" id="ARBA00023136"/>
    </source>
</evidence>
<keyword evidence="3 14" id="KW-0813">Transport</keyword>
<reference evidence="20 21" key="1">
    <citation type="submission" date="2020-09" db="EMBL/GenBank/DDBJ databases">
        <title>Pseudoxanthomonas sp. CAU 1598 isolated from sand of Yaerae Beach.</title>
        <authorList>
            <person name="Kim W."/>
        </authorList>
    </citation>
    <scope>NUCLEOTIDE SEQUENCE [LARGE SCALE GENOMIC DNA]</scope>
    <source>
        <strain evidence="20 21">CAU 1598</strain>
    </source>
</reference>
<evidence type="ECO:0000256" key="7">
    <source>
        <dbReference type="ARBA" id="ARBA00022967"/>
    </source>
</evidence>
<protein>
    <recommendedName>
        <fullName evidence="15">Cytochrome c oxidase subunit 2</fullName>
        <ecNumber evidence="15">7.1.1.9</ecNumber>
    </recommendedName>
</protein>
<evidence type="ECO:0000256" key="9">
    <source>
        <dbReference type="ARBA" id="ARBA00022989"/>
    </source>
</evidence>
<dbReference type="EMBL" id="JACYTR010000011">
    <property type="protein sequence ID" value="MBD8525722.1"/>
    <property type="molecule type" value="Genomic_DNA"/>
</dbReference>
<keyword evidence="7" id="KW-1278">Translocase</keyword>
<dbReference type="GO" id="GO:0005886">
    <property type="term" value="C:plasma membrane"/>
    <property type="evidence" value="ECO:0007669"/>
    <property type="project" value="UniProtKB-SubCell"/>
</dbReference>
<dbReference type="InterPro" id="IPR036257">
    <property type="entry name" value="Cyt_c_oxidase_su2_TM_sf"/>
</dbReference>
<evidence type="ECO:0000259" key="18">
    <source>
        <dbReference type="PROSITE" id="PS50857"/>
    </source>
</evidence>
<comment type="subcellular location">
    <subcellularLocation>
        <location evidence="14">Cell membrane</location>
        <topology evidence="14">Multi-pass membrane protein</topology>
    </subcellularLocation>
    <subcellularLocation>
        <location evidence="1">Membrane</location>
        <topology evidence="1">Multi-pass membrane protein</topology>
    </subcellularLocation>
</comment>
<dbReference type="Gene3D" id="1.10.287.90">
    <property type="match status" value="1"/>
</dbReference>
<evidence type="ECO:0000256" key="3">
    <source>
        <dbReference type="ARBA" id="ARBA00022448"/>
    </source>
</evidence>
<keyword evidence="21" id="KW-1185">Reference proteome</keyword>
<dbReference type="PRINTS" id="PR01166">
    <property type="entry name" value="CYCOXIDASEII"/>
</dbReference>
<dbReference type="PROSITE" id="PS50857">
    <property type="entry name" value="COX2_CUA"/>
    <property type="match status" value="1"/>
</dbReference>
<dbReference type="GO" id="GO:0004129">
    <property type="term" value="F:cytochrome-c oxidase activity"/>
    <property type="evidence" value="ECO:0007669"/>
    <property type="project" value="UniProtKB-EC"/>
</dbReference>
<comment type="similarity">
    <text evidence="2 14">Belongs to the cytochrome c oxidase subunit 2 family.</text>
</comment>
<comment type="cofactor">
    <cofactor evidence="15">
        <name>Cu cation</name>
        <dbReference type="ChEBI" id="CHEBI:23378"/>
    </cofactor>
    <text evidence="15">Binds a copper A center.</text>
</comment>
<dbReference type="AlphaFoldDB" id="A0AAW3ZKY0"/>
<evidence type="ECO:0000256" key="8">
    <source>
        <dbReference type="ARBA" id="ARBA00022982"/>
    </source>
</evidence>
<dbReference type="InterPro" id="IPR001505">
    <property type="entry name" value="Copper_CuA"/>
</dbReference>
<comment type="caution">
    <text evidence="20">The sequence shown here is derived from an EMBL/GenBank/DDBJ whole genome shotgun (WGS) entry which is preliminary data.</text>
</comment>
<evidence type="ECO:0000259" key="19">
    <source>
        <dbReference type="PROSITE" id="PS50999"/>
    </source>
</evidence>
<feature type="transmembrane region" description="Helical" evidence="16">
    <location>
        <begin position="49"/>
        <end position="72"/>
    </location>
</feature>
<evidence type="ECO:0000256" key="1">
    <source>
        <dbReference type="ARBA" id="ARBA00004141"/>
    </source>
</evidence>
<keyword evidence="5 14" id="KW-0812">Transmembrane</keyword>
<dbReference type="InterPro" id="IPR008972">
    <property type="entry name" value="Cupredoxin"/>
</dbReference>
<dbReference type="SUPFAM" id="SSF49503">
    <property type="entry name" value="Cupredoxins"/>
    <property type="match status" value="1"/>
</dbReference>
<sequence>MKSAGKLGLWSLAVSAMLMAGAAIANPEPMQLNMTTGVTDVAGKVYDLHMLIFLICVAIGVVVFGAMVIAMIRFRKSKGAVAATWSHNTTAEVIWTVVPILILVGMAIPATKVLFEIDDVSGSEMTVKVTGYQWMWRYEILNYKDQPTSVQFVSRLDRESDRIRQLNSGEAPSLDGHPNYLLDVDKPLILPTDTKIRFVITADDVIHAWWVPSLGWKQDAIPGVINEAWTRINTPGTYRGQCAELCGKDHGFMPIVVKAVSRAEFETYLAGEMAARDDAARTAQTSVTVPAKG</sequence>
<evidence type="ECO:0000256" key="2">
    <source>
        <dbReference type="ARBA" id="ARBA00007866"/>
    </source>
</evidence>
<evidence type="ECO:0000256" key="4">
    <source>
        <dbReference type="ARBA" id="ARBA00022660"/>
    </source>
</evidence>
<organism evidence="20 21">
    <name type="scientific">Pseudomarimonas arenosa</name>
    <dbReference type="NCBI Taxonomy" id="2774145"/>
    <lineage>
        <taxon>Bacteria</taxon>
        <taxon>Pseudomonadati</taxon>
        <taxon>Pseudomonadota</taxon>
        <taxon>Gammaproteobacteria</taxon>
        <taxon>Lysobacterales</taxon>
        <taxon>Lysobacteraceae</taxon>
        <taxon>Pseudomarimonas</taxon>
    </lineage>
</organism>
<keyword evidence="8 14" id="KW-0249">Electron transport</keyword>
<dbReference type="PROSITE" id="PS50999">
    <property type="entry name" value="COX2_TM"/>
    <property type="match status" value="1"/>
</dbReference>
<evidence type="ECO:0000313" key="20">
    <source>
        <dbReference type="EMBL" id="MBD8525722.1"/>
    </source>
</evidence>
<dbReference type="GO" id="GO:0005507">
    <property type="term" value="F:copper ion binding"/>
    <property type="evidence" value="ECO:0007669"/>
    <property type="project" value="InterPro"/>
</dbReference>
<evidence type="ECO:0000256" key="5">
    <source>
        <dbReference type="ARBA" id="ARBA00022692"/>
    </source>
</evidence>
<keyword evidence="9 16" id="KW-1133">Transmembrane helix</keyword>
<dbReference type="SUPFAM" id="SSF81464">
    <property type="entry name" value="Cytochrome c oxidase subunit II-like, transmembrane region"/>
    <property type="match status" value="1"/>
</dbReference>
<evidence type="ECO:0000256" key="12">
    <source>
        <dbReference type="ARBA" id="ARBA00024688"/>
    </source>
</evidence>
<dbReference type="NCBIfam" id="TIGR02866">
    <property type="entry name" value="CoxB"/>
    <property type="match status" value="1"/>
</dbReference>
<feature type="domain" description="Cytochrome oxidase subunit II copper A binding" evidence="18">
    <location>
        <begin position="122"/>
        <end position="271"/>
    </location>
</feature>
<dbReference type="InterPro" id="IPR014222">
    <property type="entry name" value="Cyt_c_oxidase_su2"/>
</dbReference>
<dbReference type="Pfam" id="PF00116">
    <property type="entry name" value="COX2"/>
    <property type="match status" value="1"/>
</dbReference>
<evidence type="ECO:0000256" key="14">
    <source>
        <dbReference type="RuleBase" id="RU000456"/>
    </source>
</evidence>
<evidence type="ECO:0000313" key="21">
    <source>
        <dbReference type="Proteomes" id="UP000613768"/>
    </source>
</evidence>
<accession>A0AAW3ZKY0</accession>
<evidence type="ECO:0000256" key="16">
    <source>
        <dbReference type="SAM" id="Phobius"/>
    </source>
</evidence>
<dbReference type="PANTHER" id="PTHR22888">
    <property type="entry name" value="CYTOCHROME C OXIDASE, SUBUNIT II"/>
    <property type="match status" value="1"/>
</dbReference>
<keyword evidence="4 14" id="KW-0679">Respiratory chain</keyword>